<name>A0ABD0TW01_DENTH</name>
<proteinExistence type="predicted"/>
<comment type="caution">
    <text evidence="1">The sequence shown here is derived from an EMBL/GenBank/DDBJ whole genome shotgun (WGS) entry which is preliminary data.</text>
</comment>
<evidence type="ECO:0000313" key="2">
    <source>
        <dbReference type="Proteomes" id="UP001552299"/>
    </source>
</evidence>
<evidence type="ECO:0000313" key="1">
    <source>
        <dbReference type="EMBL" id="KAL0903775.1"/>
    </source>
</evidence>
<keyword evidence="2" id="KW-1185">Reference proteome</keyword>
<sequence length="255" mass="28725">MCVGYWSLRVSFSCGKNKQWRSGGVRSLYELGLVRSGRRWCRLLAGGAMVGRKGQWRSGCLRLSGTVRLGLACGTRRRWEEETREALAGDRDFGAGIGFAEVLAWGRPNERSRRLHLACVLRTGMEAYSRLLRDLRDSSKICAEPSTQTKFPGFLVGFREIRAALRLIRGACIVANDKLLVLGDQEGDFMAKPSLPFFRCVRSEILDYFSQSIDIDPSSPREYLSKRSSSSYSSFAWHADVLKRMLQTSHPTKLS</sequence>
<reference evidence="1 2" key="1">
    <citation type="journal article" date="2024" name="Plant Biotechnol. J.">
        <title>Dendrobium thyrsiflorum genome and its molecular insights into genes involved in important horticultural traits.</title>
        <authorList>
            <person name="Chen B."/>
            <person name="Wang J.Y."/>
            <person name="Zheng P.J."/>
            <person name="Li K.L."/>
            <person name="Liang Y.M."/>
            <person name="Chen X.F."/>
            <person name="Zhang C."/>
            <person name="Zhao X."/>
            <person name="He X."/>
            <person name="Zhang G.Q."/>
            <person name="Liu Z.J."/>
            <person name="Xu Q."/>
        </authorList>
    </citation>
    <scope>NUCLEOTIDE SEQUENCE [LARGE SCALE GENOMIC DNA]</scope>
    <source>
        <strain evidence="1">GZMU011</strain>
    </source>
</reference>
<protein>
    <submittedName>
        <fullName evidence="1">Uncharacterized protein</fullName>
    </submittedName>
</protein>
<dbReference type="Proteomes" id="UP001552299">
    <property type="component" value="Unassembled WGS sequence"/>
</dbReference>
<accession>A0ABD0TW01</accession>
<organism evidence="1 2">
    <name type="scientific">Dendrobium thyrsiflorum</name>
    <name type="common">Pinecone-like raceme dendrobium</name>
    <name type="synonym">Orchid</name>
    <dbReference type="NCBI Taxonomy" id="117978"/>
    <lineage>
        <taxon>Eukaryota</taxon>
        <taxon>Viridiplantae</taxon>
        <taxon>Streptophyta</taxon>
        <taxon>Embryophyta</taxon>
        <taxon>Tracheophyta</taxon>
        <taxon>Spermatophyta</taxon>
        <taxon>Magnoliopsida</taxon>
        <taxon>Liliopsida</taxon>
        <taxon>Asparagales</taxon>
        <taxon>Orchidaceae</taxon>
        <taxon>Epidendroideae</taxon>
        <taxon>Malaxideae</taxon>
        <taxon>Dendrobiinae</taxon>
        <taxon>Dendrobium</taxon>
    </lineage>
</organism>
<dbReference type="EMBL" id="JANQDX010000020">
    <property type="protein sequence ID" value="KAL0903775.1"/>
    <property type="molecule type" value="Genomic_DNA"/>
</dbReference>
<gene>
    <name evidence="1" type="ORF">M5K25_028178</name>
</gene>
<dbReference type="AlphaFoldDB" id="A0ABD0TW01"/>